<comment type="caution">
    <text evidence="1">The sequence shown here is derived from an EMBL/GenBank/DDBJ whole genome shotgun (WGS) entry which is preliminary data.</text>
</comment>
<evidence type="ECO:0000313" key="2">
    <source>
        <dbReference type="Proteomes" id="UP001165121"/>
    </source>
</evidence>
<evidence type="ECO:0000313" key="1">
    <source>
        <dbReference type="EMBL" id="GMF51026.1"/>
    </source>
</evidence>
<sequence>MVLRTSCDQAEFLYVIPTLRCSQPFHNLPKDVDSTSDPSPHKRPTNLGFTVSLQLTMRTLIPTTKTSAADKNEDTESLQ</sequence>
<dbReference type="Proteomes" id="UP001165121">
    <property type="component" value="Unassembled WGS sequence"/>
</dbReference>
<proteinExistence type="predicted"/>
<organism evidence="1 2">
    <name type="scientific">Phytophthora fragariaefolia</name>
    <dbReference type="NCBI Taxonomy" id="1490495"/>
    <lineage>
        <taxon>Eukaryota</taxon>
        <taxon>Sar</taxon>
        <taxon>Stramenopiles</taxon>
        <taxon>Oomycota</taxon>
        <taxon>Peronosporomycetes</taxon>
        <taxon>Peronosporales</taxon>
        <taxon>Peronosporaceae</taxon>
        <taxon>Phytophthora</taxon>
    </lineage>
</organism>
<gene>
    <name evidence="1" type="ORF">Pfra01_002051200</name>
</gene>
<protein>
    <submittedName>
        <fullName evidence="1">Unnamed protein product</fullName>
    </submittedName>
</protein>
<accession>A0A9W6Y205</accession>
<dbReference type="EMBL" id="BSXT01002803">
    <property type="protein sequence ID" value="GMF51026.1"/>
    <property type="molecule type" value="Genomic_DNA"/>
</dbReference>
<name>A0A9W6Y205_9STRA</name>
<keyword evidence="2" id="KW-1185">Reference proteome</keyword>
<dbReference type="AlphaFoldDB" id="A0A9W6Y205"/>
<reference evidence="1" key="1">
    <citation type="submission" date="2023-04" db="EMBL/GenBank/DDBJ databases">
        <title>Phytophthora fragariaefolia NBRC 109709.</title>
        <authorList>
            <person name="Ichikawa N."/>
            <person name="Sato H."/>
            <person name="Tonouchi N."/>
        </authorList>
    </citation>
    <scope>NUCLEOTIDE SEQUENCE</scope>
    <source>
        <strain evidence="1">NBRC 109709</strain>
    </source>
</reference>